<dbReference type="PANTHER" id="PTHR30388:SF6">
    <property type="entry name" value="XANTHINE DEHYDROGENASE SUBUNIT A-RELATED"/>
    <property type="match status" value="1"/>
</dbReference>
<comment type="caution">
    <text evidence="3">The sequence shown here is derived from an EMBL/GenBank/DDBJ whole genome shotgun (WGS) entry which is preliminary data.</text>
</comment>
<dbReference type="RefSeq" id="WP_305022785.1">
    <property type="nucleotide sequence ID" value="NZ_JAUQTB010000002.1"/>
</dbReference>
<dbReference type="InterPro" id="IPR003777">
    <property type="entry name" value="XdhC_CoxI"/>
</dbReference>
<dbReference type="Gene3D" id="3.40.50.720">
    <property type="entry name" value="NAD(P)-binding Rossmann-like Domain"/>
    <property type="match status" value="1"/>
</dbReference>
<evidence type="ECO:0000259" key="2">
    <source>
        <dbReference type="Pfam" id="PF13478"/>
    </source>
</evidence>
<evidence type="ECO:0000313" key="3">
    <source>
        <dbReference type="EMBL" id="MDO7905581.1"/>
    </source>
</evidence>
<keyword evidence="4" id="KW-1185">Reference proteome</keyword>
<evidence type="ECO:0000259" key="1">
    <source>
        <dbReference type="Pfam" id="PF02625"/>
    </source>
</evidence>
<dbReference type="PANTHER" id="PTHR30388">
    <property type="entry name" value="ALDEHYDE OXIDOREDUCTASE MOLYBDENUM COFACTOR ASSEMBLY PROTEIN"/>
    <property type="match status" value="1"/>
</dbReference>
<dbReference type="Pfam" id="PF13478">
    <property type="entry name" value="XdhC_C"/>
    <property type="match status" value="1"/>
</dbReference>
<feature type="domain" description="XdhC- CoxI" evidence="1">
    <location>
        <begin position="15"/>
        <end position="76"/>
    </location>
</feature>
<evidence type="ECO:0000313" key="4">
    <source>
        <dbReference type="Proteomes" id="UP001240171"/>
    </source>
</evidence>
<organism evidence="3 4">
    <name type="scientific">Paenibacillus lacisoli</name>
    <dbReference type="NCBI Taxonomy" id="3064525"/>
    <lineage>
        <taxon>Bacteria</taxon>
        <taxon>Bacillati</taxon>
        <taxon>Bacillota</taxon>
        <taxon>Bacilli</taxon>
        <taxon>Bacillales</taxon>
        <taxon>Paenibacillaceae</taxon>
        <taxon>Paenibacillus</taxon>
    </lineage>
</organism>
<dbReference type="InterPro" id="IPR052698">
    <property type="entry name" value="MoCofactor_Util/Proc"/>
</dbReference>
<sequence>MHMSDICRQGRVEPDRWVLATVILAEGHVYRKQGSAMLLGCDGRSHGHLSPGCIENDLLERTGMVLQSGCWEIATYDMRPTDDFSWGENVGCGGLLHILLEPVSGLLAKVMTAMEQHLSAGHEVVLTRHFDEAGLGYSISIQADDVKGAAYFAPADNTVTKGQPAWLGRSRPSSSMRERLLARKSQDAVSSGQPFTQLFRPKSRLIILGAGPDAIPVAALADSAHFHVIIADWRGGLLRQEDFPGADLVEGFPAELLPKLNLRHDDYLLIMSHQFHREREFLGLVAGCRLSYLGIMGTRERTARLLQGLPHPGSHLHSPVGLSIGADGPEEIAISIAAELMQTRRELQQKREHSLQSQAL</sequence>
<feature type="domain" description="XdhC Rossmann" evidence="2">
    <location>
        <begin position="205"/>
        <end position="340"/>
    </location>
</feature>
<dbReference type="EMBL" id="JAUQTB010000002">
    <property type="protein sequence ID" value="MDO7905581.1"/>
    <property type="molecule type" value="Genomic_DNA"/>
</dbReference>
<dbReference type="Pfam" id="PF02625">
    <property type="entry name" value="XdhC_CoxI"/>
    <property type="match status" value="1"/>
</dbReference>
<protein>
    <submittedName>
        <fullName evidence="3">XdhC family protein</fullName>
    </submittedName>
</protein>
<name>A0ABT9C8N2_9BACL</name>
<reference evidence="3 4" key="1">
    <citation type="submission" date="2023-07" db="EMBL/GenBank/DDBJ databases">
        <title>Paenibacillus sp. JX-17 nov. isolated from soil.</title>
        <authorList>
            <person name="Wan Y."/>
            <person name="Liu B."/>
        </authorList>
    </citation>
    <scope>NUCLEOTIDE SEQUENCE [LARGE SCALE GENOMIC DNA]</scope>
    <source>
        <strain evidence="3 4">JX-17</strain>
    </source>
</reference>
<dbReference type="Proteomes" id="UP001240171">
    <property type="component" value="Unassembled WGS sequence"/>
</dbReference>
<gene>
    <name evidence="3" type="ORF">Q5741_04045</name>
</gene>
<accession>A0ABT9C8N2</accession>
<proteinExistence type="predicted"/>
<dbReference type="InterPro" id="IPR027051">
    <property type="entry name" value="XdhC_Rossmann_dom"/>
</dbReference>